<dbReference type="AlphaFoldDB" id="A0A191V4N6"/>
<protein>
    <submittedName>
        <fullName evidence="1">Uncharacterized protein</fullName>
    </submittedName>
</protein>
<dbReference type="KEGG" id="spav:Spa2297_25180"/>
<sequence>MTEEHGELTALGPYTYRPGKDHCPSPRDGTSTRAGHPVPLPVTEPVLQRFLDVMAELESGLAERWGRTQGSLTCPRAK</sequence>
<gene>
    <name evidence="1" type="ORF">Spa2297_25180</name>
</gene>
<name>A0A191V4N6_9ACTN</name>
<organism evidence="1 2">
    <name type="scientific">Streptomyces parvulus</name>
    <dbReference type="NCBI Taxonomy" id="146923"/>
    <lineage>
        <taxon>Bacteria</taxon>
        <taxon>Bacillati</taxon>
        <taxon>Actinomycetota</taxon>
        <taxon>Actinomycetes</taxon>
        <taxon>Kitasatosporales</taxon>
        <taxon>Streptomycetaceae</taxon>
        <taxon>Streptomyces</taxon>
    </lineage>
</organism>
<proteinExistence type="predicted"/>
<accession>A0A191V4N6</accession>
<evidence type="ECO:0000313" key="2">
    <source>
        <dbReference type="Proteomes" id="UP000078468"/>
    </source>
</evidence>
<dbReference type="Proteomes" id="UP000078468">
    <property type="component" value="Chromosome"/>
</dbReference>
<reference evidence="1 2" key="1">
    <citation type="submission" date="2016-05" db="EMBL/GenBank/DDBJ databases">
        <title>Non-Contiguous Finished Genome Sequence of Streptomyces parvulus 2297 Integrated Site-Specifically with Actinophage R4.</title>
        <authorList>
            <person name="Nishizawa T."/>
            <person name="Miura T."/>
            <person name="Harada C."/>
            <person name="Guo Y."/>
            <person name="Narisawa K."/>
            <person name="Ohta H."/>
            <person name="Takahashi H."/>
            <person name="Shirai M."/>
        </authorList>
    </citation>
    <scope>NUCLEOTIDE SEQUENCE [LARGE SCALE GENOMIC DNA]</scope>
    <source>
        <strain evidence="1 2">2297</strain>
    </source>
</reference>
<dbReference type="EMBL" id="CP015866">
    <property type="protein sequence ID" value="ANJ09976.1"/>
    <property type="molecule type" value="Genomic_DNA"/>
</dbReference>
<evidence type="ECO:0000313" key="1">
    <source>
        <dbReference type="EMBL" id="ANJ09976.1"/>
    </source>
</evidence>